<dbReference type="AlphaFoldDB" id="A0A0C9VT68"/>
<keyword evidence="5" id="KW-1185">Reference proteome</keyword>
<name>A0A0C9VT68_SPHS4</name>
<protein>
    <recommendedName>
        <fullName evidence="3">NmrA-like domain-containing protein</fullName>
    </recommendedName>
</protein>
<accession>A0A0C9VT68</accession>
<dbReference type="InterPro" id="IPR008030">
    <property type="entry name" value="NmrA-like"/>
</dbReference>
<dbReference type="GO" id="GO:0016491">
    <property type="term" value="F:oxidoreductase activity"/>
    <property type="evidence" value="ECO:0007669"/>
    <property type="project" value="UniProtKB-KW"/>
</dbReference>
<evidence type="ECO:0000313" key="4">
    <source>
        <dbReference type="EMBL" id="KIJ41715.1"/>
    </source>
</evidence>
<dbReference type="PANTHER" id="PTHR47706:SF9">
    <property type="entry name" value="NMRA-LIKE DOMAIN-CONTAINING PROTEIN-RELATED"/>
    <property type="match status" value="1"/>
</dbReference>
<proteinExistence type="predicted"/>
<keyword evidence="1" id="KW-0521">NADP</keyword>
<keyword evidence="2" id="KW-0560">Oxidoreductase</keyword>
<reference evidence="4 5" key="1">
    <citation type="submission" date="2014-06" db="EMBL/GenBank/DDBJ databases">
        <title>Evolutionary Origins and Diversification of the Mycorrhizal Mutualists.</title>
        <authorList>
            <consortium name="DOE Joint Genome Institute"/>
            <consortium name="Mycorrhizal Genomics Consortium"/>
            <person name="Kohler A."/>
            <person name="Kuo A."/>
            <person name="Nagy L.G."/>
            <person name="Floudas D."/>
            <person name="Copeland A."/>
            <person name="Barry K.W."/>
            <person name="Cichocki N."/>
            <person name="Veneault-Fourrey C."/>
            <person name="LaButti K."/>
            <person name="Lindquist E.A."/>
            <person name="Lipzen A."/>
            <person name="Lundell T."/>
            <person name="Morin E."/>
            <person name="Murat C."/>
            <person name="Riley R."/>
            <person name="Ohm R."/>
            <person name="Sun H."/>
            <person name="Tunlid A."/>
            <person name="Henrissat B."/>
            <person name="Grigoriev I.V."/>
            <person name="Hibbett D.S."/>
            <person name="Martin F."/>
        </authorList>
    </citation>
    <scope>NUCLEOTIDE SEQUENCE [LARGE SCALE GENOMIC DNA]</scope>
    <source>
        <strain evidence="4 5">SS14</strain>
    </source>
</reference>
<evidence type="ECO:0000256" key="2">
    <source>
        <dbReference type="ARBA" id="ARBA00023002"/>
    </source>
</evidence>
<dbReference type="InterPro" id="IPR036291">
    <property type="entry name" value="NAD(P)-bd_dom_sf"/>
</dbReference>
<dbReference type="InterPro" id="IPR051609">
    <property type="entry name" value="NmrA/Isoflavone_reductase-like"/>
</dbReference>
<evidence type="ECO:0000259" key="3">
    <source>
        <dbReference type="Pfam" id="PF05368"/>
    </source>
</evidence>
<dbReference type="SUPFAM" id="SSF51735">
    <property type="entry name" value="NAD(P)-binding Rossmann-fold domains"/>
    <property type="match status" value="1"/>
</dbReference>
<dbReference type="HOGENOM" id="CLU_044876_6_1_1"/>
<dbReference type="Gene3D" id="3.40.50.720">
    <property type="entry name" value="NAD(P)-binding Rossmann-like Domain"/>
    <property type="match status" value="1"/>
</dbReference>
<dbReference type="Pfam" id="PF05368">
    <property type="entry name" value="NmrA"/>
    <property type="match status" value="1"/>
</dbReference>
<sequence length="396" mass="44216">MTHRFSSLAEAGAFHPERPGGARAVVDPLDDLSDYLFWLLWLSSNIVINGGIGQSLMGIVEILKQVNDKKTTKYIREVLSMLFYFTQQSQDLLEQRLSKQPKFLVTMSAYKTFAIAGFGTTGALFAKHFAQNKENGLKWKVLSRSITKPELQEAASQGAELTAVDYDSQTSLINALQGVDVVLSALRDGGLEEVQLNLARAAKAAGVKLFVPSEYGRNTLGITEPYLISKANTHALLKALNLPYALFFTGLWPSLVLEPAYGSAVGINFDAGKFSLFGDGTEPLSWTAPEDFAPFVYHLLTTLQPSQLENAVFQIEGDRKSFKQIIALWEKKTGRKADIHERSEEEIQAYINAQETELLRFIPRQWQHGGMRVGNESNKLWPEWNPKNSKWEDLLA</sequence>
<feature type="domain" description="NmrA-like" evidence="3">
    <location>
        <begin position="115"/>
        <end position="384"/>
    </location>
</feature>
<dbReference type="Proteomes" id="UP000054279">
    <property type="component" value="Unassembled WGS sequence"/>
</dbReference>
<dbReference type="OrthoDB" id="9974981at2759"/>
<dbReference type="EMBL" id="KN837135">
    <property type="protein sequence ID" value="KIJ41715.1"/>
    <property type="molecule type" value="Genomic_DNA"/>
</dbReference>
<dbReference type="Gene3D" id="3.90.25.10">
    <property type="entry name" value="UDP-galactose 4-epimerase, domain 1"/>
    <property type="match status" value="1"/>
</dbReference>
<gene>
    <name evidence="4" type="ORF">M422DRAFT_255336</name>
</gene>
<evidence type="ECO:0000256" key="1">
    <source>
        <dbReference type="ARBA" id="ARBA00022857"/>
    </source>
</evidence>
<organism evidence="4 5">
    <name type="scientific">Sphaerobolus stellatus (strain SS14)</name>
    <dbReference type="NCBI Taxonomy" id="990650"/>
    <lineage>
        <taxon>Eukaryota</taxon>
        <taxon>Fungi</taxon>
        <taxon>Dikarya</taxon>
        <taxon>Basidiomycota</taxon>
        <taxon>Agaricomycotina</taxon>
        <taxon>Agaricomycetes</taxon>
        <taxon>Phallomycetidae</taxon>
        <taxon>Geastrales</taxon>
        <taxon>Sphaerobolaceae</taxon>
        <taxon>Sphaerobolus</taxon>
    </lineage>
</organism>
<dbReference type="PANTHER" id="PTHR47706">
    <property type="entry name" value="NMRA-LIKE FAMILY PROTEIN"/>
    <property type="match status" value="1"/>
</dbReference>
<evidence type="ECO:0000313" key="5">
    <source>
        <dbReference type="Proteomes" id="UP000054279"/>
    </source>
</evidence>